<evidence type="ECO:0000256" key="1">
    <source>
        <dbReference type="SAM" id="MobiDB-lite"/>
    </source>
</evidence>
<name>A0A017SY18_9BACT</name>
<evidence type="ECO:0000313" key="3">
    <source>
        <dbReference type="Proteomes" id="UP000019678"/>
    </source>
</evidence>
<dbReference type="AlphaFoldDB" id="A0A017SY18"/>
<proteinExistence type="predicted"/>
<comment type="caution">
    <text evidence="2">The sequence shown here is derived from an EMBL/GenBank/DDBJ whole genome shotgun (WGS) entry which is preliminary data.</text>
</comment>
<feature type="region of interest" description="Disordered" evidence="1">
    <location>
        <begin position="1"/>
        <end position="38"/>
    </location>
</feature>
<keyword evidence="3" id="KW-1185">Reference proteome</keyword>
<feature type="compositionally biased region" description="Low complexity" evidence="1">
    <location>
        <begin position="1"/>
        <end position="10"/>
    </location>
</feature>
<dbReference type="Proteomes" id="UP000019678">
    <property type="component" value="Unassembled WGS sequence"/>
</dbReference>
<protein>
    <submittedName>
        <fullName evidence="2">Uncharacterized protein</fullName>
    </submittedName>
</protein>
<accession>A0A017SY18</accession>
<gene>
    <name evidence="2" type="ORF">CAP_8061</name>
</gene>
<dbReference type="STRING" id="1192034.CAP_8061"/>
<organism evidence="2 3">
    <name type="scientific">Chondromyces apiculatus DSM 436</name>
    <dbReference type="NCBI Taxonomy" id="1192034"/>
    <lineage>
        <taxon>Bacteria</taxon>
        <taxon>Pseudomonadati</taxon>
        <taxon>Myxococcota</taxon>
        <taxon>Polyangia</taxon>
        <taxon>Polyangiales</taxon>
        <taxon>Polyangiaceae</taxon>
        <taxon>Chondromyces</taxon>
    </lineage>
</organism>
<reference evidence="2 3" key="1">
    <citation type="submission" date="2013-05" db="EMBL/GenBank/DDBJ databases">
        <title>Genome assembly of Chondromyces apiculatus DSM 436.</title>
        <authorList>
            <person name="Sharma G."/>
            <person name="Khatri I."/>
            <person name="Kaur C."/>
            <person name="Mayilraj S."/>
            <person name="Subramanian S."/>
        </authorList>
    </citation>
    <scope>NUCLEOTIDE SEQUENCE [LARGE SCALE GENOMIC DNA]</scope>
    <source>
        <strain evidence="2 3">DSM 436</strain>
    </source>
</reference>
<evidence type="ECO:0000313" key="2">
    <source>
        <dbReference type="EMBL" id="EYF01500.1"/>
    </source>
</evidence>
<dbReference type="EMBL" id="ASRX01000079">
    <property type="protein sequence ID" value="EYF01500.1"/>
    <property type="molecule type" value="Genomic_DNA"/>
</dbReference>
<sequence>MSPTAGARAPAAPPSKARRGPTTPRSTRAFHSAVPLRA</sequence>